<dbReference type="Proteomes" id="UP000552038">
    <property type="component" value="Unassembled WGS sequence"/>
</dbReference>
<evidence type="ECO:0000313" key="1">
    <source>
        <dbReference type="EMBL" id="NOJ74240.1"/>
    </source>
</evidence>
<dbReference type="AlphaFoldDB" id="A0AAP7A4S8"/>
<dbReference type="EMBL" id="JABFOR010000140">
    <property type="protein sequence ID" value="NOJ74240.1"/>
    <property type="molecule type" value="Genomic_DNA"/>
</dbReference>
<sequence>MRINKVPITLDRERSIVFDLNAFCALEEKFGSEKKAVEELATGSLKAVRTFLWAGLIHEDELLTEKQVGSMISAQNIQEIAEQLLLAASGSLPEAKTEAKN</sequence>
<gene>
    <name evidence="1" type="ORF">HMI46_27530</name>
</gene>
<protein>
    <recommendedName>
        <fullName evidence="3">Phage protein</fullName>
    </recommendedName>
</protein>
<name>A0AAP7A4S8_PAEAL</name>
<evidence type="ECO:0000313" key="2">
    <source>
        <dbReference type="Proteomes" id="UP000552038"/>
    </source>
</evidence>
<proteinExistence type="predicted"/>
<accession>A0AAP7A4S8</accession>
<organism evidence="1 2">
    <name type="scientific">Paenibacillus alvei</name>
    <name type="common">Bacillus alvei</name>
    <dbReference type="NCBI Taxonomy" id="44250"/>
    <lineage>
        <taxon>Bacteria</taxon>
        <taxon>Bacillati</taxon>
        <taxon>Bacillota</taxon>
        <taxon>Bacilli</taxon>
        <taxon>Bacillales</taxon>
        <taxon>Paenibacillaceae</taxon>
        <taxon>Paenibacillus</taxon>
    </lineage>
</organism>
<reference evidence="1 2" key="1">
    <citation type="submission" date="2020-05" db="EMBL/GenBank/DDBJ databases">
        <title>Whole genome sequencing and identification of novel metabolites from Paenibacillus alvei strain JR949.</title>
        <authorList>
            <person name="Rajendhran J."/>
            <person name="Sree Pranav P."/>
            <person name="Mahalakshmi B."/>
            <person name="Karthikeyan R."/>
        </authorList>
    </citation>
    <scope>NUCLEOTIDE SEQUENCE [LARGE SCALE GENOMIC DNA]</scope>
    <source>
        <strain evidence="1 2">JR949</strain>
    </source>
</reference>
<comment type="caution">
    <text evidence="1">The sequence shown here is derived from an EMBL/GenBank/DDBJ whole genome shotgun (WGS) entry which is preliminary data.</text>
</comment>
<evidence type="ECO:0008006" key="3">
    <source>
        <dbReference type="Google" id="ProtNLM"/>
    </source>
</evidence>